<dbReference type="PANTHER" id="PTHR11223:SF3">
    <property type="entry name" value="EXPORTIN-5"/>
    <property type="match status" value="1"/>
</dbReference>
<dbReference type="GO" id="GO:0006405">
    <property type="term" value="P:RNA export from nucleus"/>
    <property type="evidence" value="ECO:0007669"/>
    <property type="project" value="TreeGrafter"/>
</dbReference>
<sequence length="1217" mass="137983">MDDSLVSDILAALGSVHNSKTSNQDRLRAQAYLESLKGHPQTAICGYNLAKSESNYDFTVRHFGLSLLQNAILVCPEGDWETGRTLTDHIVEIAKNISDSDPYFLKEKVVVLWTHLAKRFWEAQEWSEMDNLLFSMYKSSNATRLLVLGILRNLFEDVFLLDDAIASANSARLTAQCIEIATPVATLEQLYSDRNPAVVVLRSNDQGWLMTFSHILTSCISDTSDASASLAIKALEAVKASLLWVAVKAIIQADILPLTCQYLSHPNPKVRILAIDCLHILVTRHYSNDDDFSALIGVVFLPESLNSFSNIISAISVDPDVIDEDSYSFLKKVVETVVSLADHYTVVKRRFSGPVNLNSYLDLVLQTTAHPSLLVSHLSLPFWSNLLRLTEPITDSSETELVRRLLVLSSKRILNYESVREDNETMRFLDLDFDTKVERQNFLNEYERAVIDVVRLSTCRHPFESLAWIRENVNSVFANWSAPAGLDCSGSVLPKSDPSCIMAIAQFTMTEAALRGIDRWKVWYTEPDKDTEFQNLSSFIVSWCVELLNIPIRQPVLVKKYIKTLVLFTPYLSETSDILFKVLEKCLDACIFDLPENSNEELTKTVHDIRSSCGVEINRLAYLIPGTLNKFYDDLDRVVSDLVSNKLSNHESVILYAFLLVVSQRCNSDHKVARFEKVVDPILSKWQSEPVIKMVSSLTGFMEEIGIPQIGEYFNYRGVQDFSDLLAAPMDENGRILKSQLQDHWSSLFLARPTRIFIQYTIEKLDHSSSEYLDLLNLWKPRVQALLPYLLQLLKQISAFCSPESWEGFSSEVKTFLQQSCTERFWQAGLSNQSKDEFLQQHESASKTLQDFADSLGTIVRYTREYSYLALSSVSQLDDVLYEIPGVGREFAEALTGIPSGITFHSCRHMISLIIRPLIRNCSANYVIPFLGEFLPYSLRQIEKVIDKFKGSEISDEAHDITEVDKENLTDQIMEEHQFLQLTHATCRLLLDINNVQVPFSENEFSDYDEDLSSSKGSSKEKYLIGCHEGVLGAFLQLCKKLLVLPDNRSVLTTAYALRDAIPKIPIAVWGDVDEYLVFQILPICFTIIQERKNGDSAHEVEYVITLIFARFAKSNGAVGLKELFQGLIPSLSENVWNDLEVQLDRAPNLKQKRGVVVQFLTVNGQIEWTERLEQEMQKDRRKQLKLAAKSAWLPKSSRAPDPDEYLDEGLTNLFTE</sequence>
<dbReference type="PANTHER" id="PTHR11223">
    <property type="entry name" value="EXPORTIN 1/5"/>
    <property type="match status" value="1"/>
</dbReference>
<dbReference type="InterPro" id="IPR045478">
    <property type="entry name" value="Exportin-5_C"/>
</dbReference>
<dbReference type="InterPro" id="IPR011989">
    <property type="entry name" value="ARM-like"/>
</dbReference>
<dbReference type="GO" id="GO:0003723">
    <property type="term" value="F:RNA binding"/>
    <property type="evidence" value="ECO:0007669"/>
    <property type="project" value="TreeGrafter"/>
</dbReference>
<protein>
    <recommendedName>
        <fullName evidence="2">Exportin-5 C-terminal domain-containing protein</fullName>
    </recommendedName>
</protein>
<dbReference type="InterPro" id="IPR045065">
    <property type="entry name" value="XPO1/5"/>
</dbReference>
<dbReference type="GO" id="GO:0005634">
    <property type="term" value="C:nucleus"/>
    <property type="evidence" value="ECO:0007669"/>
    <property type="project" value="TreeGrafter"/>
</dbReference>
<dbReference type="Proteomes" id="UP000095023">
    <property type="component" value="Unassembled WGS sequence"/>
</dbReference>
<dbReference type="OrthoDB" id="2215036at2759"/>
<gene>
    <name evidence="3" type="ORF">CANCADRAFT_30474</name>
</gene>
<evidence type="ECO:0000256" key="1">
    <source>
        <dbReference type="SAM" id="MobiDB-lite"/>
    </source>
</evidence>
<dbReference type="GO" id="GO:0006611">
    <property type="term" value="P:protein export from nucleus"/>
    <property type="evidence" value="ECO:0007669"/>
    <property type="project" value="InterPro"/>
</dbReference>
<accession>A0A1E4TKH4</accession>
<feature type="region of interest" description="Disordered" evidence="1">
    <location>
        <begin position="1194"/>
        <end position="1217"/>
    </location>
</feature>
<evidence type="ECO:0000259" key="2">
    <source>
        <dbReference type="Pfam" id="PF19273"/>
    </source>
</evidence>
<dbReference type="SUPFAM" id="SSF48371">
    <property type="entry name" value="ARM repeat"/>
    <property type="match status" value="1"/>
</dbReference>
<dbReference type="InterPro" id="IPR016024">
    <property type="entry name" value="ARM-type_fold"/>
</dbReference>
<dbReference type="AlphaFoldDB" id="A0A1E4TKH4"/>
<organism evidence="3 4">
    <name type="scientific">Tortispora caseinolytica NRRL Y-17796</name>
    <dbReference type="NCBI Taxonomy" id="767744"/>
    <lineage>
        <taxon>Eukaryota</taxon>
        <taxon>Fungi</taxon>
        <taxon>Dikarya</taxon>
        <taxon>Ascomycota</taxon>
        <taxon>Saccharomycotina</taxon>
        <taxon>Trigonopsidomycetes</taxon>
        <taxon>Trigonopsidales</taxon>
        <taxon>Trigonopsidaceae</taxon>
        <taxon>Tortispora</taxon>
    </lineage>
</organism>
<dbReference type="EMBL" id="KV453841">
    <property type="protein sequence ID" value="ODV92261.1"/>
    <property type="molecule type" value="Genomic_DNA"/>
</dbReference>
<reference evidence="4" key="1">
    <citation type="submission" date="2016-02" db="EMBL/GenBank/DDBJ databases">
        <title>Comparative genomics of biotechnologically important yeasts.</title>
        <authorList>
            <consortium name="DOE Joint Genome Institute"/>
            <person name="Riley R."/>
            <person name="Haridas S."/>
            <person name="Wolfe K.H."/>
            <person name="Lopes M.R."/>
            <person name="Hittinger C.T."/>
            <person name="Goker M."/>
            <person name="Salamov A."/>
            <person name="Wisecaver J."/>
            <person name="Long T.M."/>
            <person name="Aerts A.L."/>
            <person name="Barry K."/>
            <person name="Choi C."/>
            <person name="Clum A."/>
            <person name="Coughlan A.Y."/>
            <person name="Deshpande S."/>
            <person name="Douglass A.P."/>
            <person name="Hanson S.J."/>
            <person name="Klenk H.-P."/>
            <person name="Labutti K."/>
            <person name="Lapidus A."/>
            <person name="Lindquist E."/>
            <person name="Lipzen A."/>
            <person name="Meier-Kolthoff J.P."/>
            <person name="Ohm R.A."/>
            <person name="Otillar R.P."/>
            <person name="Pangilinan J."/>
            <person name="Peng Y."/>
            <person name="Rokas A."/>
            <person name="Rosa C.A."/>
            <person name="Scheuner C."/>
            <person name="Sibirny A.A."/>
            <person name="Slot J.C."/>
            <person name="Stielow J.B."/>
            <person name="Sun H."/>
            <person name="Kurtzman C.P."/>
            <person name="Blackwell M."/>
            <person name="Jeffries T.W."/>
            <person name="Grigoriev I.V."/>
        </authorList>
    </citation>
    <scope>NUCLEOTIDE SEQUENCE [LARGE SCALE GENOMIC DNA]</scope>
    <source>
        <strain evidence="4">NRRL Y-17796</strain>
    </source>
</reference>
<dbReference type="GO" id="GO:0042565">
    <property type="term" value="C:RNA nuclear export complex"/>
    <property type="evidence" value="ECO:0007669"/>
    <property type="project" value="TreeGrafter"/>
</dbReference>
<proteinExistence type="predicted"/>
<feature type="domain" description="Exportin-5 C-terminal" evidence="2">
    <location>
        <begin position="324"/>
        <end position="1167"/>
    </location>
</feature>
<evidence type="ECO:0000313" key="3">
    <source>
        <dbReference type="EMBL" id="ODV92261.1"/>
    </source>
</evidence>
<keyword evidence="4" id="KW-1185">Reference proteome</keyword>
<dbReference type="Pfam" id="PF19273">
    <property type="entry name" value="Exportin-5"/>
    <property type="match status" value="1"/>
</dbReference>
<dbReference type="GO" id="GO:0005737">
    <property type="term" value="C:cytoplasm"/>
    <property type="evidence" value="ECO:0007669"/>
    <property type="project" value="TreeGrafter"/>
</dbReference>
<evidence type="ECO:0000313" key="4">
    <source>
        <dbReference type="Proteomes" id="UP000095023"/>
    </source>
</evidence>
<dbReference type="GO" id="GO:0005049">
    <property type="term" value="F:nuclear export signal receptor activity"/>
    <property type="evidence" value="ECO:0007669"/>
    <property type="project" value="InterPro"/>
</dbReference>
<name>A0A1E4TKH4_9ASCO</name>
<dbReference type="Gene3D" id="1.25.10.10">
    <property type="entry name" value="Leucine-rich Repeat Variant"/>
    <property type="match status" value="1"/>
</dbReference>